<evidence type="ECO:0000259" key="2">
    <source>
        <dbReference type="Pfam" id="PF21744"/>
    </source>
</evidence>
<dbReference type="InterPro" id="IPR036195">
    <property type="entry name" value="AbfB_ABD_sf"/>
</dbReference>
<sequence>MSVTRNTFKDSIRKISIRSSVRLKETLDEISFRTRSSKKKEQQKYRIVDPRAGQIDGISFEVIGKQGTYLRVKDNLLIPDNDTADPYFNKDTTFVPLRNMWFKNFFSFESASKPSHFIRAVENEIMIDKYDGTTNFKEEASFLLNRKPCATCLQVGVHAWAKLQTGEYCLGKVNSMDEEKIYITFANGKSEVYYKSEASGLLIPDLVPNASEIKIGTRVIAQWMHRNTLYPGVVSGMRRGDSYDVLFDDGDTGRGKSIQIRIMRGYCFSVSNCKKTCHKTSSCEENIYQTSSNDSTESCDRVVEEKNTNSLWCAESILASSVSADSFVHSNATHLSLSPLSIKGQSSKCLDNSYRTWTETSIVDSGYHEFVIGDKNIFYI</sequence>
<feature type="domain" description="Alpha-L-arabinofuranosidase B arabinose-binding" evidence="1">
    <location>
        <begin position="34"/>
        <end position="143"/>
    </location>
</feature>
<dbReference type="GeneID" id="105849873"/>
<dbReference type="Pfam" id="PF05270">
    <property type="entry name" value="AbfB"/>
    <property type="match status" value="1"/>
</dbReference>
<dbReference type="InterPro" id="IPR007934">
    <property type="entry name" value="AbfB_ABD"/>
</dbReference>
<name>A0ABM4CXG7_HYDVU</name>
<feature type="domain" description="BAHCC1-like Tudor" evidence="2">
    <location>
        <begin position="210"/>
        <end position="263"/>
    </location>
</feature>
<protein>
    <submittedName>
        <fullName evidence="4">Uncharacterized protein LOC105849873</fullName>
    </submittedName>
</protein>
<dbReference type="Gene3D" id="2.80.10.50">
    <property type="match status" value="1"/>
</dbReference>
<evidence type="ECO:0000259" key="1">
    <source>
        <dbReference type="Pfam" id="PF05270"/>
    </source>
</evidence>
<gene>
    <name evidence="4" type="primary">LOC105849873</name>
</gene>
<organism evidence="3 4">
    <name type="scientific">Hydra vulgaris</name>
    <name type="common">Hydra</name>
    <name type="synonym">Hydra attenuata</name>
    <dbReference type="NCBI Taxonomy" id="6087"/>
    <lineage>
        <taxon>Eukaryota</taxon>
        <taxon>Metazoa</taxon>
        <taxon>Cnidaria</taxon>
        <taxon>Hydrozoa</taxon>
        <taxon>Hydroidolina</taxon>
        <taxon>Anthoathecata</taxon>
        <taxon>Aplanulata</taxon>
        <taxon>Hydridae</taxon>
        <taxon>Hydra</taxon>
    </lineage>
</organism>
<evidence type="ECO:0000313" key="3">
    <source>
        <dbReference type="Proteomes" id="UP001652625"/>
    </source>
</evidence>
<proteinExistence type="predicted"/>
<dbReference type="Gene3D" id="2.30.30.140">
    <property type="match status" value="1"/>
</dbReference>
<dbReference type="SUPFAM" id="SSF110221">
    <property type="entry name" value="AbfB domain"/>
    <property type="match status" value="1"/>
</dbReference>
<reference evidence="4" key="1">
    <citation type="submission" date="2025-08" db="UniProtKB">
        <authorList>
            <consortium name="RefSeq"/>
        </authorList>
    </citation>
    <scope>IDENTIFICATION</scope>
</reference>
<keyword evidence="3" id="KW-1185">Reference proteome</keyword>
<evidence type="ECO:0000313" key="4">
    <source>
        <dbReference type="RefSeq" id="XP_065666635.1"/>
    </source>
</evidence>
<accession>A0ABM4CXG7</accession>
<dbReference type="RefSeq" id="XP_065666635.1">
    <property type="nucleotide sequence ID" value="XM_065810563.1"/>
</dbReference>
<dbReference type="SUPFAM" id="SSF63748">
    <property type="entry name" value="Tudor/PWWP/MBT"/>
    <property type="match status" value="1"/>
</dbReference>
<dbReference type="Proteomes" id="UP001652625">
    <property type="component" value="Chromosome 11"/>
</dbReference>
<dbReference type="CDD" id="cd23265">
    <property type="entry name" value="beta-trefoil_ABD_ABFB-like"/>
    <property type="match status" value="1"/>
</dbReference>
<dbReference type="Pfam" id="PF21744">
    <property type="entry name" value="BAHCC1-like_Tudor"/>
    <property type="match status" value="1"/>
</dbReference>
<dbReference type="InterPro" id="IPR048924">
    <property type="entry name" value="BAHCC1-like_Tudor"/>
</dbReference>